<evidence type="ECO:0000256" key="1">
    <source>
        <dbReference type="SAM" id="Phobius"/>
    </source>
</evidence>
<evidence type="ECO:0000313" key="2">
    <source>
        <dbReference type="EMBL" id="KHJ81301.1"/>
    </source>
</evidence>
<dbReference type="EMBL" id="KN591407">
    <property type="protein sequence ID" value="KHJ81301.1"/>
    <property type="molecule type" value="Genomic_DNA"/>
</dbReference>
<sequence length="138" mass="14594">LPFIVGGVFCAIIVAALIVIDATTDNASCVWSPAETAVISAYDISLIFATICVVGLGILLAKKLSSSLYKPVLFHFVSAVALLEIPLIVVISLKYAGVSKGAVRAADATNMLVAIHSALHSAFFVYNHEDYRQGIRAT</sequence>
<feature type="transmembrane region" description="Helical" evidence="1">
    <location>
        <begin position="72"/>
        <end position="96"/>
    </location>
</feature>
<dbReference type="OrthoDB" id="5792278at2759"/>
<keyword evidence="1" id="KW-0812">Transmembrane</keyword>
<proteinExistence type="predicted"/>
<keyword evidence="1" id="KW-0472">Membrane</keyword>
<name>A0A0B1SBN5_OESDE</name>
<feature type="non-terminal residue" evidence="2">
    <location>
        <position position="138"/>
    </location>
</feature>
<feature type="non-terminal residue" evidence="2">
    <location>
        <position position="1"/>
    </location>
</feature>
<reference evidence="2 3" key="1">
    <citation type="submission" date="2014-03" db="EMBL/GenBank/DDBJ databases">
        <title>Draft genome of the hookworm Oesophagostomum dentatum.</title>
        <authorList>
            <person name="Mitreva M."/>
        </authorList>
    </citation>
    <scope>NUCLEOTIDE SEQUENCE [LARGE SCALE GENOMIC DNA]</scope>
    <source>
        <strain evidence="2 3">OD-Hann</strain>
    </source>
</reference>
<feature type="transmembrane region" description="Helical" evidence="1">
    <location>
        <begin position="37"/>
        <end position="60"/>
    </location>
</feature>
<organism evidence="2 3">
    <name type="scientific">Oesophagostomum dentatum</name>
    <name type="common">Nodular worm</name>
    <dbReference type="NCBI Taxonomy" id="61180"/>
    <lineage>
        <taxon>Eukaryota</taxon>
        <taxon>Metazoa</taxon>
        <taxon>Ecdysozoa</taxon>
        <taxon>Nematoda</taxon>
        <taxon>Chromadorea</taxon>
        <taxon>Rhabditida</taxon>
        <taxon>Rhabditina</taxon>
        <taxon>Rhabditomorpha</taxon>
        <taxon>Strongyloidea</taxon>
        <taxon>Strongylidae</taxon>
        <taxon>Oesophagostomum</taxon>
    </lineage>
</organism>
<accession>A0A0B1SBN5</accession>
<dbReference type="Proteomes" id="UP000053660">
    <property type="component" value="Unassembled WGS sequence"/>
</dbReference>
<keyword evidence="1" id="KW-1133">Transmembrane helix</keyword>
<keyword evidence="3" id="KW-1185">Reference proteome</keyword>
<evidence type="ECO:0000313" key="3">
    <source>
        <dbReference type="Proteomes" id="UP000053660"/>
    </source>
</evidence>
<feature type="transmembrane region" description="Helical" evidence="1">
    <location>
        <begin position="108"/>
        <end position="126"/>
    </location>
</feature>
<gene>
    <name evidence="2" type="ORF">OESDEN_19013</name>
</gene>
<protein>
    <submittedName>
        <fullName evidence="2">Uncharacterized protein</fullName>
    </submittedName>
</protein>
<dbReference type="AlphaFoldDB" id="A0A0B1SBN5"/>